<dbReference type="NCBIfam" id="TIGR01331">
    <property type="entry name" value="bisphos_cysQ"/>
    <property type="match status" value="1"/>
</dbReference>
<feature type="binding site" evidence="9">
    <location>
        <position position="87"/>
    </location>
    <ligand>
        <name>Mg(2+)</name>
        <dbReference type="ChEBI" id="CHEBI:18420"/>
        <label>1</label>
    </ligand>
</feature>
<evidence type="ECO:0000256" key="5">
    <source>
        <dbReference type="ARBA" id="ARBA00022723"/>
    </source>
</evidence>
<dbReference type="HAMAP" id="MF_02095">
    <property type="entry name" value="CysQ"/>
    <property type="match status" value="1"/>
</dbReference>
<dbReference type="InterPro" id="IPR006240">
    <property type="entry name" value="CysQ"/>
</dbReference>
<comment type="catalytic activity">
    <reaction evidence="1 9">
        <text>adenosine 3',5'-bisphosphate + H2O = AMP + phosphate</text>
        <dbReference type="Rhea" id="RHEA:10040"/>
        <dbReference type="ChEBI" id="CHEBI:15377"/>
        <dbReference type="ChEBI" id="CHEBI:43474"/>
        <dbReference type="ChEBI" id="CHEBI:58343"/>
        <dbReference type="ChEBI" id="CHEBI:456215"/>
        <dbReference type="EC" id="3.1.3.7"/>
    </reaction>
</comment>
<evidence type="ECO:0000256" key="8">
    <source>
        <dbReference type="ARBA" id="ARBA00023136"/>
    </source>
</evidence>
<feature type="binding site" evidence="9">
    <location>
        <position position="67"/>
    </location>
    <ligand>
        <name>Mg(2+)</name>
        <dbReference type="ChEBI" id="CHEBI:18420"/>
        <label>1</label>
    </ligand>
</feature>
<evidence type="ECO:0000256" key="6">
    <source>
        <dbReference type="ARBA" id="ARBA00022801"/>
    </source>
</evidence>
<feature type="binding site" evidence="9">
    <location>
        <position position="90"/>
    </location>
    <ligand>
        <name>Mg(2+)</name>
        <dbReference type="ChEBI" id="CHEBI:18420"/>
        <label>2</label>
    </ligand>
</feature>
<dbReference type="InterPro" id="IPR050725">
    <property type="entry name" value="CysQ/Inositol_MonoPase"/>
</dbReference>
<feature type="binding site" evidence="9">
    <location>
        <position position="214"/>
    </location>
    <ligand>
        <name>Mg(2+)</name>
        <dbReference type="ChEBI" id="CHEBI:18420"/>
        <label>2</label>
    </ligand>
</feature>
<dbReference type="RefSeq" id="WP_343843813.1">
    <property type="nucleotide sequence ID" value="NZ_BAAAEI010000006.1"/>
</dbReference>
<dbReference type="InterPro" id="IPR020583">
    <property type="entry name" value="Inositol_monoP_metal-BS"/>
</dbReference>
<keyword evidence="4 9" id="KW-0997">Cell inner membrane</keyword>
<dbReference type="PROSITE" id="PS00629">
    <property type="entry name" value="IMP_1"/>
    <property type="match status" value="1"/>
</dbReference>
<comment type="function">
    <text evidence="9">Converts adenosine-3',5'-bisphosphate (PAP) to AMP.</text>
</comment>
<proteinExistence type="inferred from homology"/>
<evidence type="ECO:0000313" key="10">
    <source>
        <dbReference type="EMBL" id="GAA0352174.1"/>
    </source>
</evidence>
<evidence type="ECO:0000256" key="7">
    <source>
        <dbReference type="ARBA" id="ARBA00022842"/>
    </source>
</evidence>
<dbReference type="PROSITE" id="PS00630">
    <property type="entry name" value="IMP_2"/>
    <property type="match status" value="1"/>
</dbReference>
<protein>
    <recommendedName>
        <fullName evidence="9">3'(2'),5'-bisphosphate nucleotidase CysQ</fullName>
        <ecNumber evidence="9">3.1.3.7</ecNumber>
    </recommendedName>
    <alternativeName>
        <fullName evidence="9">3'(2'),5-bisphosphonucleoside 3'(2')-phosphohydrolase</fullName>
    </alternativeName>
    <alternativeName>
        <fullName evidence="9">3'-phosphoadenosine 5'-phosphate phosphatase</fullName>
        <shortName evidence="9">PAP phosphatase</shortName>
    </alternativeName>
</protein>
<dbReference type="Gene3D" id="3.30.540.10">
    <property type="entry name" value="Fructose-1,6-Bisphosphatase, subunit A, domain 1"/>
    <property type="match status" value="1"/>
</dbReference>
<keyword evidence="6 9" id="KW-0378">Hydrolase</keyword>
<keyword evidence="7 9" id="KW-0460">Magnesium</keyword>
<evidence type="ECO:0000256" key="4">
    <source>
        <dbReference type="ARBA" id="ARBA00022519"/>
    </source>
</evidence>
<dbReference type="PANTHER" id="PTHR43028">
    <property type="entry name" value="3'(2'),5'-BISPHOSPHATE NUCLEOTIDASE 1"/>
    <property type="match status" value="1"/>
</dbReference>
<dbReference type="CDD" id="cd01638">
    <property type="entry name" value="CysQ"/>
    <property type="match status" value="1"/>
</dbReference>
<keyword evidence="11" id="KW-1185">Reference proteome</keyword>
<dbReference type="Proteomes" id="UP001501757">
    <property type="component" value="Unassembled WGS sequence"/>
</dbReference>
<dbReference type="InterPro" id="IPR000760">
    <property type="entry name" value="Inositol_monophosphatase-like"/>
</dbReference>
<evidence type="ECO:0000313" key="11">
    <source>
        <dbReference type="Proteomes" id="UP001501757"/>
    </source>
</evidence>
<reference evidence="10 11" key="1">
    <citation type="journal article" date="2019" name="Int. J. Syst. Evol. Microbiol.">
        <title>The Global Catalogue of Microorganisms (GCM) 10K type strain sequencing project: providing services to taxonomists for standard genome sequencing and annotation.</title>
        <authorList>
            <consortium name="The Broad Institute Genomics Platform"/>
            <consortium name="The Broad Institute Genome Sequencing Center for Infectious Disease"/>
            <person name="Wu L."/>
            <person name="Ma J."/>
        </authorList>
    </citation>
    <scope>NUCLEOTIDE SEQUENCE [LARGE SCALE GENOMIC DNA]</scope>
    <source>
        <strain evidence="10 11">JCM 13378</strain>
    </source>
</reference>
<dbReference type="Gene3D" id="3.40.190.80">
    <property type="match status" value="1"/>
</dbReference>
<gene>
    <name evidence="10" type="primary">cysQ_2</name>
    <name evidence="9" type="synonym">cysQ</name>
    <name evidence="10" type="ORF">GCM10009092_15710</name>
</gene>
<keyword evidence="8 9" id="KW-0472">Membrane</keyword>
<evidence type="ECO:0000256" key="9">
    <source>
        <dbReference type="HAMAP-Rule" id="MF_02095"/>
    </source>
</evidence>
<dbReference type="Pfam" id="PF00459">
    <property type="entry name" value="Inositol_P"/>
    <property type="match status" value="1"/>
</dbReference>
<dbReference type="EC" id="3.1.3.7" evidence="9"/>
<keyword evidence="3 9" id="KW-1003">Cell membrane</keyword>
<sequence length="267" mass="28740">MSSLAVLAAQVSDIAREAGHVIMAIYQQDFAIFDKADKSPLTEADLAAHNVIVAGLKSISDLPILSEESADIAWSERSQWQRYWLVDPLDGTKEFIKKNGEFTVNIALIEQGQPMLGVVYAPVLDSLYVGIVGEQAYKVENGQQSTINTAPHVSAERWKVVGSRSHQSPEIESFLAALDGDKELVAMGSSLKLCLVAEGRAHLYPRLGPTSEWDTAAAHAVVLAAGGSVTQLSVGQTPAQATQPLVYNQKESLLNPFFLVSAQALNP</sequence>
<dbReference type="EMBL" id="BAAAEI010000006">
    <property type="protein sequence ID" value="GAA0352174.1"/>
    <property type="molecule type" value="Genomic_DNA"/>
</dbReference>
<name>A0ABN0X112_9ALTE</name>
<feature type="binding site" evidence="9">
    <location>
        <position position="87"/>
    </location>
    <ligand>
        <name>Mg(2+)</name>
        <dbReference type="ChEBI" id="CHEBI:18420"/>
        <label>2</label>
    </ligand>
</feature>
<dbReference type="PANTHER" id="PTHR43028:SF5">
    <property type="entry name" value="3'(2'),5'-BISPHOSPHATE NUCLEOTIDASE 1"/>
    <property type="match status" value="1"/>
</dbReference>
<dbReference type="PRINTS" id="PR00377">
    <property type="entry name" value="IMPHPHTASES"/>
</dbReference>
<dbReference type="InterPro" id="IPR020550">
    <property type="entry name" value="Inositol_monophosphatase_CS"/>
</dbReference>
<feature type="binding site" evidence="9">
    <location>
        <begin position="89"/>
        <end position="92"/>
    </location>
    <ligand>
        <name>substrate</name>
    </ligand>
</feature>
<feature type="binding site" evidence="9">
    <location>
        <position position="67"/>
    </location>
    <ligand>
        <name>substrate</name>
    </ligand>
</feature>
<dbReference type="SUPFAM" id="SSF56655">
    <property type="entry name" value="Carbohydrate phosphatase"/>
    <property type="match status" value="1"/>
</dbReference>
<accession>A0ABN0X112</accession>
<feature type="binding site" evidence="9">
    <location>
        <position position="89"/>
    </location>
    <ligand>
        <name>Mg(2+)</name>
        <dbReference type="ChEBI" id="CHEBI:18420"/>
        <label>1</label>
    </ligand>
</feature>
<comment type="caution">
    <text evidence="10">The sequence shown here is derived from an EMBL/GenBank/DDBJ whole genome shotgun (WGS) entry which is preliminary data.</text>
</comment>
<comment type="subcellular location">
    <subcellularLocation>
        <location evidence="9">Cell inner membrane</location>
        <topology evidence="9">Peripheral membrane protein</topology>
        <orientation evidence="9">Cytoplasmic side</orientation>
    </subcellularLocation>
</comment>
<comment type="similarity">
    <text evidence="2 9">Belongs to the inositol monophosphatase superfamily. CysQ family.</text>
</comment>
<organism evidence="10 11">
    <name type="scientific">Bowmanella denitrificans</name>
    <dbReference type="NCBI Taxonomy" id="366582"/>
    <lineage>
        <taxon>Bacteria</taxon>
        <taxon>Pseudomonadati</taxon>
        <taxon>Pseudomonadota</taxon>
        <taxon>Gammaproteobacteria</taxon>
        <taxon>Alteromonadales</taxon>
        <taxon>Alteromonadaceae</taxon>
        <taxon>Bowmanella</taxon>
    </lineage>
</organism>
<keyword evidence="5 9" id="KW-0479">Metal-binding</keyword>
<feature type="binding site" evidence="9">
    <location>
        <position position="214"/>
    </location>
    <ligand>
        <name>substrate</name>
    </ligand>
</feature>
<evidence type="ECO:0000256" key="2">
    <source>
        <dbReference type="ARBA" id="ARBA00005289"/>
    </source>
</evidence>
<evidence type="ECO:0000256" key="1">
    <source>
        <dbReference type="ARBA" id="ARBA00001625"/>
    </source>
</evidence>
<comment type="cofactor">
    <cofactor evidence="9">
        <name>Mg(2+)</name>
        <dbReference type="ChEBI" id="CHEBI:18420"/>
    </cofactor>
</comment>
<evidence type="ECO:0000256" key="3">
    <source>
        <dbReference type="ARBA" id="ARBA00022475"/>
    </source>
</evidence>